<dbReference type="Proteomes" id="UP000288805">
    <property type="component" value="Unassembled WGS sequence"/>
</dbReference>
<keyword evidence="1" id="KW-0472">Membrane</keyword>
<evidence type="ECO:0000313" key="3">
    <source>
        <dbReference type="EMBL" id="RVW13396.1"/>
    </source>
</evidence>
<evidence type="ECO:0000259" key="2">
    <source>
        <dbReference type="PROSITE" id="PS50994"/>
    </source>
</evidence>
<keyword evidence="1" id="KW-1133">Transmembrane helix</keyword>
<dbReference type="InterPro" id="IPR001584">
    <property type="entry name" value="Integrase_cat-core"/>
</dbReference>
<dbReference type="SUPFAM" id="SSF53098">
    <property type="entry name" value="Ribonuclease H-like"/>
    <property type="match status" value="2"/>
</dbReference>
<dbReference type="GO" id="GO:0015074">
    <property type="term" value="P:DNA integration"/>
    <property type="evidence" value="ECO:0007669"/>
    <property type="project" value="InterPro"/>
</dbReference>
<dbReference type="GO" id="GO:0004523">
    <property type="term" value="F:RNA-DNA hybrid ribonuclease activity"/>
    <property type="evidence" value="ECO:0007669"/>
    <property type="project" value="InterPro"/>
</dbReference>
<name>A0A438BR18_VITVI</name>
<dbReference type="PANTHER" id="PTHR48475:SF1">
    <property type="entry name" value="RNASE H TYPE-1 DOMAIN-CONTAINING PROTEIN"/>
    <property type="match status" value="1"/>
</dbReference>
<feature type="transmembrane region" description="Helical" evidence="1">
    <location>
        <begin position="12"/>
        <end position="30"/>
    </location>
</feature>
<sequence length="1345" mass="150827">MGKNSKSDEKHTWAALVAIALFSNSFVLFLKTISESPLPSSFFKSSNSKAIFPISNSPPKPSKESPTFLKLQWAAKSHNKGSDNPSTKIPKAAQKMGLGAGSSVRVISMFGSTMEMTNIRAMKTCIAMSSGAWIRVGGKLVRGSDQYNQIGQPSFRRDMKPQIDAQQAQPIPLQGSIPHDSTIPPLPPSGHTIQQDHVVLLTPPLPDGYDDLPVTALPIEFCMPDIKRYTGIECPRIHLQLYNVVMHGHRLDEAQMIMLFPLLLSGAAQHWFASLNPSRRMTWSDLAQEFPIQEKISQIIDKPSKRDKISMIILSLQPRFARHLMGFSQTDFGSLVQALYSIEDGIARGLWVDSFSSDSKGKKVGSGSRPSDASKACLSVPTTVASIRHSVLIARDALEPSLTKIPKPFRLTIDRTPRRSLVPLGYLQHTPPMTPFLLFTEGYGPAHRDVQIVTQSGKAAQPPPIDRPFASVATKEELQREDDEILRQLRTTQACISIWNLLASSSIHRDALVRALNQIKIDTSTTFEGLIHILTTDRATCIVFFNDDLPPEGLGHIRPLYISVACSGHRVLTVLLDNGSALNRTVMGTITTHVMIGLVRYSVLFQVLKIQPSFNLLLGRPWIYEAGVIPFSLHQKVVSLKDDNRDAMSMSFDLVRAHLFGIPFDYPFRPYTFLLANYFIRGLEHVPRGERIDHISETVEIQDIQQTLGQMHLSSGITKASDVMIVAPLSPGQASMFSMCFPDEDFDYGLLVDSGGGPNSVTLNDAYTNKMDMIGICRILDATLHRPHSVFDLFGVYMLEIDGNDSITDSFISVEGASDPVDPPLSFDFMFGFVTRYDVMSSGNNNDMSLFEYLPVSQHFPLIKDGKVRVCIDYRDLNKPSPKDDFSLPYIDILVDNTVGHSMLSFMDRVMPFGLKNTGATYQRVATTLFHDMMHKDVETVEIVIKSQEVHLWGRRLYFGGVAKQSGFGIGILLISPLGLETTLDLEVKQLEIHRDSNLVIQHTQGIWRTRDEKLKPYHAYLDLLIDRFDELRYIHLPRVENQFVDALATLAYVIEISIGMTMQPLSIVTRSVPAYCCLIGVIEDQVKPPWRSSDGILLLCIDRVTADRVMREAHAGVYGPHIGGHMLAQCQMHRDLIHVPPSELHALTSPWPFLAWGVDVIEKVSPKSSSGHEYILVAIDYFTKWVEAASYASLIAAKVAKFIRSHIIYRYRISHELILDKGYISEATSFSLVYDMEVVMLVEIEVGSLRVALEYQIAKTDWLRARYDQLNLLDEKRLRVVDHMHAYQRNMVCAFRKRVKPRKFQKGDLVLKVLRGLISDPRDKFRPSWSGPHVIRELAREGAA</sequence>
<dbReference type="InterPro" id="IPR043128">
    <property type="entry name" value="Rev_trsase/Diguanyl_cyclase"/>
</dbReference>
<comment type="caution">
    <text evidence="3">The sequence shown here is derived from an EMBL/GenBank/DDBJ whole genome shotgun (WGS) entry which is preliminary data.</text>
</comment>
<dbReference type="InterPro" id="IPR036397">
    <property type="entry name" value="RNaseH_sf"/>
</dbReference>
<accession>A0A438BR18</accession>
<dbReference type="GO" id="GO:0003676">
    <property type="term" value="F:nucleic acid binding"/>
    <property type="evidence" value="ECO:0007669"/>
    <property type="project" value="InterPro"/>
</dbReference>
<dbReference type="InterPro" id="IPR043502">
    <property type="entry name" value="DNA/RNA_pol_sf"/>
</dbReference>
<gene>
    <name evidence="3" type="ORF">CK203_107970</name>
</gene>
<organism evidence="3 4">
    <name type="scientific">Vitis vinifera</name>
    <name type="common">Grape</name>
    <dbReference type="NCBI Taxonomy" id="29760"/>
    <lineage>
        <taxon>Eukaryota</taxon>
        <taxon>Viridiplantae</taxon>
        <taxon>Streptophyta</taxon>
        <taxon>Embryophyta</taxon>
        <taxon>Tracheophyta</taxon>
        <taxon>Spermatophyta</taxon>
        <taxon>Magnoliopsida</taxon>
        <taxon>eudicotyledons</taxon>
        <taxon>Gunneridae</taxon>
        <taxon>Pentapetalae</taxon>
        <taxon>rosids</taxon>
        <taxon>Vitales</taxon>
        <taxon>Vitaceae</taxon>
        <taxon>Viteae</taxon>
        <taxon>Vitis</taxon>
    </lineage>
</organism>
<keyword evidence="1" id="KW-0812">Transmembrane</keyword>
<reference evidence="3 4" key="1">
    <citation type="journal article" date="2018" name="PLoS Genet.">
        <title>Population sequencing reveals clonal diversity and ancestral inbreeding in the grapevine cultivar Chardonnay.</title>
        <authorList>
            <person name="Roach M.J."/>
            <person name="Johnson D.L."/>
            <person name="Bohlmann J."/>
            <person name="van Vuuren H.J."/>
            <person name="Jones S.J."/>
            <person name="Pretorius I.S."/>
            <person name="Schmidt S.A."/>
            <person name="Borneman A.R."/>
        </authorList>
    </citation>
    <scope>NUCLEOTIDE SEQUENCE [LARGE SCALE GENOMIC DNA]</scope>
    <source>
        <strain evidence="4">cv. Chardonnay</strain>
        <tissue evidence="3">Leaf</tissue>
    </source>
</reference>
<dbReference type="PANTHER" id="PTHR48475">
    <property type="entry name" value="RIBONUCLEASE H"/>
    <property type="match status" value="1"/>
</dbReference>
<proteinExistence type="predicted"/>
<dbReference type="SUPFAM" id="SSF56672">
    <property type="entry name" value="DNA/RNA polymerases"/>
    <property type="match status" value="1"/>
</dbReference>
<dbReference type="Gene3D" id="3.30.420.10">
    <property type="entry name" value="Ribonuclease H-like superfamily/Ribonuclease H"/>
    <property type="match status" value="2"/>
</dbReference>
<evidence type="ECO:0000256" key="1">
    <source>
        <dbReference type="SAM" id="Phobius"/>
    </source>
</evidence>
<dbReference type="Gene3D" id="3.30.70.270">
    <property type="match status" value="1"/>
</dbReference>
<dbReference type="EMBL" id="QGNW01002654">
    <property type="protein sequence ID" value="RVW13396.1"/>
    <property type="molecule type" value="Genomic_DNA"/>
</dbReference>
<dbReference type="InterPro" id="IPR012337">
    <property type="entry name" value="RNaseH-like_sf"/>
</dbReference>
<dbReference type="Pfam" id="PF13456">
    <property type="entry name" value="RVT_3"/>
    <property type="match status" value="1"/>
</dbReference>
<feature type="domain" description="Integrase catalytic" evidence="2">
    <location>
        <begin position="1147"/>
        <end position="1223"/>
    </location>
</feature>
<dbReference type="PROSITE" id="PS50994">
    <property type="entry name" value="INTEGRASE"/>
    <property type="match status" value="1"/>
</dbReference>
<protein>
    <recommendedName>
        <fullName evidence="2">Integrase catalytic domain-containing protein</fullName>
    </recommendedName>
</protein>
<dbReference type="InterPro" id="IPR002156">
    <property type="entry name" value="RNaseH_domain"/>
</dbReference>
<evidence type="ECO:0000313" key="4">
    <source>
        <dbReference type="Proteomes" id="UP000288805"/>
    </source>
</evidence>